<comment type="caution">
    <text evidence="2">The sequence shown here is derived from an EMBL/GenBank/DDBJ whole genome shotgun (WGS) entry which is preliminary data.</text>
</comment>
<keyword evidence="1" id="KW-0812">Transmembrane</keyword>
<dbReference type="Proteomes" id="UP001054945">
    <property type="component" value="Unassembled WGS sequence"/>
</dbReference>
<keyword evidence="1" id="KW-1133">Transmembrane helix</keyword>
<evidence type="ECO:0000256" key="1">
    <source>
        <dbReference type="SAM" id="Phobius"/>
    </source>
</evidence>
<sequence>MQHQSRSKKLFSPFYWIILCQFNICPVTYYSRLPENFLAPNGHKSISFRSALQTPCAASKSPSRVIGPVGRTEIQSPVRLMDCARIFFSGSAFICWAFYSIRVSFRDRLTTRPSKTVAQLGIFR</sequence>
<gene>
    <name evidence="2" type="ORF">CEXT_661571</name>
</gene>
<reference evidence="2 3" key="1">
    <citation type="submission" date="2021-06" db="EMBL/GenBank/DDBJ databases">
        <title>Caerostris extrusa draft genome.</title>
        <authorList>
            <person name="Kono N."/>
            <person name="Arakawa K."/>
        </authorList>
    </citation>
    <scope>NUCLEOTIDE SEQUENCE [LARGE SCALE GENOMIC DNA]</scope>
</reference>
<feature type="transmembrane region" description="Helical" evidence="1">
    <location>
        <begin position="12"/>
        <end position="31"/>
    </location>
</feature>
<keyword evidence="1" id="KW-0472">Membrane</keyword>
<evidence type="ECO:0008006" key="4">
    <source>
        <dbReference type="Google" id="ProtNLM"/>
    </source>
</evidence>
<dbReference type="EMBL" id="BPLR01004904">
    <property type="protein sequence ID" value="GIX98421.1"/>
    <property type="molecule type" value="Genomic_DNA"/>
</dbReference>
<evidence type="ECO:0000313" key="3">
    <source>
        <dbReference type="Proteomes" id="UP001054945"/>
    </source>
</evidence>
<name>A0AAV4PQI4_CAEEX</name>
<keyword evidence="3" id="KW-1185">Reference proteome</keyword>
<protein>
    <recommendedName>
        <fullName evidence="4">Secreted protein</fullName>
    </recommendedName>
</protein>
<dbReference type="AlphaFoldDB" id="A0AAV4PQI4"/>
<organism evidence="2 3">
    <name type="scientific">Caerostris extrusa</name>
    <name type="common">Bark spider</name>
    <name type="synonym">Caerostris bankana</name>
    <dbReference type="NCBI Taxonomy" id="172846"/>
    <lineage>
        <taxon>Eukaryota</taxon>
        <taxon>Metazoa</taxon>
        <taxon>Ecdysozoa</taxon>
        <taxon>Arthropoda</taxon>
        <taxon>Chelicerata</taxon>
        <taxon>Arachnida</taxon>
        <taxon>Araneae</taxon>
        <taxon>Araneomorphae</taxon>
        <taxon>Entelegynae</taxon>
        <taxon>Araneoidea</taxon>
        <taxon>Araneidae</taxon>
        <taxon>Caerostris</taxon>
    </lineage>
</organism>
<evidence type="ECO:0000313" key="2">
    <source>
        <dbReference type="EMBL" id="GIX98421.1"/>
    </source>
</evidence>
<feature type="transmembrane region" description="Helical" evidence="1">
    <location>
        <begin position="86"/>
        <end position="105"/>
    </location>
</feature>
<proteinExistence type="predicted"/>
<accession>A0AAV4PQI4</accession>